<sequence>MAPQKTAPQIRPTAIHAVNFSGVGSGNLALTWAQKWLWRSVELNAPHIQWLNLRYGIDVPPGTTLDAVLTAIGALISRHQTLRTRFHIDENATARQVIAERGELSVAVYEAGNQVLEDFSEQASEALAAAPFTSPEISMRAAVVVEAEVVRQVIFTVFHLASDARGTKTLADDFTLVLESIVKGDGLPSGGHLVHPSERLEFEKSPSGVDQSSKSMHYWREQVARFGPNSCPAARNAPESPQFKGVRMNSQAASVAAYSLARHLKVSVGAVFVGLAAVLLCRHTGNSGAGFLMHNHNRLSRKWASLSGTLTQNVPLYVTVGEMTAESVIRDVDPLLSEGIFFGQYDPEHLAPMMTELSRELGFLPDTTCALNVWGEQSPRAVESYLAGIADPATEARQLLVETRINDGTEVEHEEKNFYFSVSPDPRETTASLRFNTRMFSRQDCEKFLRDLERSLVDMLSGLGRPVSAAEALRPNGDGCGSV</sequence>
<dbReference type="PANTHER" id="PTHR45527:SF1">
    <property type="entry name" value="FATTY ACID SYNTHASE"/>
    <property type="match status" value="1"/>
</dbReference>
<gene>
    <name evidence="2" type="ORF">GCM10022403_018040</name>
</gene>
<reference evidence="3" key="1">
    <citation type="journal article" date="2019" name="Int. J. Syst. Evol. Microbiol.">
        <title>The Global Catalogue of Microorganisms (GCM) 10K type strain sequencing project: providing services to taxonomists for standard genome sequencing and annotation.</title>
        <authorList>
            <consortium name="The Broad Institute Genomics Platform"/>
            <consortium name="The Broad Institute Genome Sequencing Center for Infectious Disease"/>
            <person name="Wu L."/>
            <person name="Ma J."/>
        </authorList>
    </citation>
    <scope>NUCLEOTIDE SEQUENCE [LARGE SCALE GENOMIC DNA]</scope>
    <source>
        <strain evidence="3">JCM 17138</strain>
    </source>
</reference>
<accession>A0ABP7H6S4</accession>
<dbReference type="SUPFAM" id="SSF52777">
    <property type="entry name" value="CoA-dependent acyltransferases"/>
    <property type="match status" value="2"/>
</dbReference>
<dbReference type="RefSeq" id="WP_275779375.1">
    <property type="nucleotide sequence ID" value="NZ_BAABDE010000007.1"/>
</dbReference>
<protein>
    <recommendedName>
        <fullName evidence="1">Condensation domain-containing protein</fullName>
    </recommendedName>
</protein>
<evidence type="ECO:0000259" key="1">
    <source>
        <dbReference type="Pfam" id="PF00668"/>
    </source>
</evidence>
<comment type="caution">
    <text evidence="2">The sequence shown here is derived from an EMBL/GenBank/DDBJ whole genome shotgun (WGS) entry which is preliminary data.</text>
</comment>
<evidence type="ECO:0000313" key="2">
    <source>
        <dbReference type="EMBL" id="GAA3783757.1"/>
    </source>
</evidence>
<dbReference type="Proteomes" id="UP001501009">
    <property type="component" value="Unassembled WGS sequence"/>
</dbReference>
<organism evidence="2 3">
    <name type="scientific">Streptomyces coacervatus</name>
    <dbReference type="NCBI Taxonomy" id="647381"/>
    <lineage>
        <taxon>Bacteria</taxon>
        <taxon>Bacillati</taxon>
        <taxon>Actinomycetota</taxon>
        <taxon>Actinomycetes</taxon>
        <taxon>Kitasatosporales</taxon>
        <taxon>Streptomycetaceae</taxon>
        <taxon>Streptomyces</taxon>
    </lineage>
</organism>
<dbReference type="InterPro" id="IPR023213">
    <property type="entry name" value="CAT-like_dom_sf"/>
</dbReference>
<dbReference type="EMBL" id="BAABDE010000007">
    <property type="protein sequence ID" value="GAA3783757.1"/>
    <property type="molecule type" value="Genomic_DNA"/>
</dbReference>
<dbReference type="PANTHER" id="PTHR45527">
    <property type="entry name" value="NONRIBOSOMAL PEPTIDE SYNTHETASE"/>
    <property type="match status" value="1"/>
</dbReference>
<dbReference type="InterPro" id="IPR001242">
    <property type="entry name" value="Condensation_dom"/>
</dbReference>
<keyword evidence="3" id="KW-1185">Reference proteome</keyword>
<name>A0ABP7H6S4_9ACTN</name>
<feature type="domain" description="Condensation" evidence="1">
    <location>
        <begin position="27"/>
        <end position="471"/>
    </location>
</feature>
<proteinExistence type="predicted"/>
<dbReference type="Gene3D" id="3.30.559.10">
    <property type="entry name" value="Chloramphenicol acetyltransferase-like domain"/>
    <property type="match status" value="1"/>
</dbReference>
<evidence type="ECO:0000313" key="3">
    <source>
        <dbReference type="Proteomes" id="UP001501009"/>
    </source>
</evidence>
<dbReference type="Gene3D" id="3.30.559.30">
    <property type="entry name" value="Nonribosomal peptide synthetase, condensation domain"/>
    <property type="match status" value="1"/>
</dbReference>
<dbReference type="Pfam" id="PF00668">
    <property type="entry name" value="Condensation"/>
    <property type="match status" value="1"/>
</dbReference>